<keyword evidence="2" id="KW-1185">Reference proteome</keyword>
<comment type="caution">
    <text evidence="1">The sequence shown here is derived from an EMBL/GenBank/DDBJ whole genome shotgun (WGS) entry which is preliminary data.</text>
</comment>
<evidence type="ECO:0000313" key="1">
    <source>
        <dbReference type="EMBL" id="GFT89528.1"/>
    </source>
</evidence>
<proteinExistence type="predicted"/>
<accession>A0A8X6U463</accession>
<evidence type="ECO:0000313" key="2">
    <source>
        <dbReference type="Proteomes" id="UP000887013"/>
    </source>
</evidence>
<protein>
    <submittedName>
        <fullName evidence="1">Uncharacterized protein</fullName>
    </submittedName>
</protein>
<gene>
    <name evidence="1" type="ORF">NPIL_324841</name>
</gene>
<sequence length="112" mass="12718">MFNRKFISLEVKIQILDPFLKEEKASLIQKSLNLNEATVLAIKKDEKEIRSVVAVRSSMSTEYTARSWVPIIEKTEKASGSISASGLVIVAEKNFDWIVKSLRKKDLKFTNT</sequence>
<reference evidence="1" key="1">
    <citation type="submission" date="2020-08" db="EMBL/GenBank/DDBJ databases">
        <title>Multicomponent nature underlies the extraordinary mechanical properties of spider dragline silk.</title>
        <authorList>
            <person name="Kono N."/>
            <person name="Nakamura H."/>
            <person name="Mori M."/>
            <person name="Yoshida Y."/>
            <person name="Ohtoshi R."/>
            <person name="Malay A.D."/>
            <person name="Moran D.A.P."/>
            <person name="Tomita M."/>
            <person name="Numata K."/>
            <person name="Arakawa K."/>
        </authorList>
    </citation>
    <scope>NUCLEOTIDE SEQUENCE</scope>
</reference>
<dbReference type="EMBL" id="BMAW01073826">
    <property type="protein sequence ID" value="GFT89528.1"/>
    <property type="molecule type" value="Genomic_DNA"/>
</dbReference>
<dbReference type="AlphaFoldDB" id="A0A8X6U463"/>
<organism evidence="1 2">
    <name type="scientific">Nephila pilipes</name>
    <name type="common">Giant wood spider</name>
    <name type="synonym">Nephila maculata</name>
    <dbReference type="NCBI Taxonomy" id="299642"/>
    <lineage>
        <taxon>Eukaryota</taxon>
        <taxon>Metazoa</taxon>
        <taxon>Ecdysozoa</taxon>
        <taxon>Arthropoda</taxon>
        <taxon>Chelicerata</taxon>
        <taxon>Arachnida</taxon>
        <taxon>Araneae</taxon>
        <taxon>Araneomorphae</taxon>
        <taxon>Entelegynae</taxon>
        <taxon>Araneoidea</taxon>
        <taxon>Nephilidae</taxon>
        <taxon>Nephila</taxon>
    </lineage>
</organism>
<dbReference type="OrthoDB" id="8062297at2759"/>
<dbReference type="Proteomes" id="UP000887013">
    <property type="component" value="Unassembled WGS sequence"/>
</dbReference>
<name>A0A8X6U463_NEPPI</name>